<dbReference type="EMBL" id="AXCM01001858">
    <property type="status" value="NOT_ANNOTATED_CDS"/>
    <property type="molecule type" value="Genomic_DNA"/>
</dbReference>
<dbReference type="Proteomes" id="UP000075883">
    <property type="component" value="Unassembled WGS sequence"/>
</dbReference>
<feature type="compositionally biased region" description="Basic and acidic residues" evidence="1">
    <location>
        <begin position="11"/>
        <end position="22"/>
    </location>
</feature>
<evidence type="ECO:0000313" key="3">
    <source>
        <dbReference type="Proteomes" id="UP000075883"/>
    </source>
</evidence>
<organism evidence="2 3">
    <name type="scientific">Anopheles culicifacies</name>
    <dbReference type="NCBI Taxonomy" id="139723"/>
    <lineage>
        <taxon>Eukaryota</taxon>
        <taxon>Metazoa</taxon>
        <taxon>Ecdysozoa</taxon>
        <taxon>Arthropoda</taxon>
        <taxon>Hexapoda</taxon>
        <taxon>Insecta</taxon>
        <taxon>Pterygota</taxon>
        <taxon>Neoptera</taxon>
        <taxon>Endopterygota</taxon>
        <taxon>Diptera</taxon>
        <taxon>Nematocera</taxon>
        <taxon>Culicoidea</taxon>
        <taxon>Culicidae</taxon>
        <taxon>Anophelinae</taxon>
        <taxon>Anopheles</taxon>
        <taxon>culicifacies species complex</taxon>
    </lineage>
</organism>
<evidence type="ECO:0000256" key="1">
    <source>
        <dbReference type="SAM" id="MobiDB-lite"/>
    </source>
</evidence>
<dbReference type="AlphaFoldDB" id="A0A182ML52"/>
<name>A0A182ML52_9DIPT</name>
<dbReference type="VEuPathDB" id="VectorBase:ACUA020918"/>
<reference evidence="2" key="2">
    <citation type="submission" date="2020-05" db="UniProtKB">
        <authorList>
            <consortium name="EnsemblMetazoa"/>
        </authorList>
    </citation>
    <scope>IDENTIFICATION</scope>
    <source>
        <strain evidence="2">A-37</strain>
    </source>
</reference>
<sequence>MRPPGGNIATEQHRGQTERPKLCDTQASQAGSFTIADGRDASRAVFDITDPRNGSKILSLQHPYHHHHHPNAGSTLEGRTIEYRPGGGLDYHNSPLMAEIPTGDYSHIHRSIDQLRSMNERGVLGQLNALQHAAAAVGNGTDLRSALVHDYKPAPSTPPTPLAIVETQMAEPVKVRHWKEFFLTAQSMIVGFHS</sequence>
<proteinExistence type="predicted"/>
<feature type="region of interest" description="Disordered" evidence="1">
    <location>
        <begin position="1"/>
        <end position="23"/>
    </location>
</feature>
<evidence type="ECO:0000313" key="2">
    <source>
        <dbReference type="EnsemblMetazoa" id="ACUA020918-PA"/>
    </source>
</evidence>
<keyword evidence="3" id="KW-1185">Reference proteome</keyword>
<accession>A0A182ML52</accession>
<dbReference type="EnsemblMetazoa" id="ACUA020918-RA">
    <property type="protein sequence ID" value="ACUA020918-PA"/>
    <property type="gene ID" value="ACUA020918"/>
</dbReference>
<reference evidence="3" key="1">
    <citation type="submission" date="2013-09" db="EMBL/GenBank/DDBJ databases">
        <title>The Genome Sequence of Anopheles culicifacies species A.</title>
        <authorList>
            <consortium name="The Broad Institute Genomics Platform"/>
            <person name="Neafsey D.E."/>
            <person name="Besansky N."/>
            <person name="Howell P."/>
            <person name="Walton C."/>
            <person name="Young S.K."/>
            <person name="Zeng Q."/>
            <person name="Gargeya S."/>
            <person name="Fitzgerald M."/>
            <person name="Haas B."/>
            <person name="Abouelleil A."/>
            <person name="Allen A.W."/>
            <person name="Alvarado L."/>
            <person name="Arachchi H.M."/>
            <person name="Berlin A.M."/>
            <person name="Chapman S.B."/>
            <person name="Gainer-Dewar J."/>
            <person name="Goldberg J."/>
            <person name="Griggs A."/>
            <person name="Gujja S."/>
            <person name="Hansen M."/>
            <person name="Howarth C."/>
            <person name="Imamovic A."/>
            <person name="Ireland A."/>
            <person name="Larimer J."/>
            <person name="McCowan C."/>
            <person name="Murphy C."/>
            <person name="Pearson M."/>
            <person name="Poon T.W."/>
            <person name="Priest M."/>
            <person name="Roberts A."/>
            <person name="Saif S."/>
            <person name="Shea T."/>
            <person name="Sisk P."/>
            <person name="Sykes S."/>
            <person name="Wortman J."/>
            <person name="Nusbaum C."/>
            <person name="Birren B."/>
        </authorList>
    </citation>
    <scope>NUCLEOTIDE SEQUENCE [LARGE SCALE GENOMIC DNA]</scope>
    <source>
        <strain evidence="3">A-37</strain>
    </source>
</reference>
<feature type="region of interest" description="Disordered" evidence="1">
    <location>
        <begin position="61"/>
        <end position="81"/>
    </location>
</feature>
<dbReference type="STRING" id="139723.A0A182ML52"/>
<protein>
    <submittedName>
        <fullName evidence="2">Uncharacterized protein</fullName>
    </submittedName>
</protein>